<dbReference type="Proteomes" id="UP000003835">
    <property type="component" value="Unassembled WGS sequence"/>
</dbReference>
<feature type="transmembrane region" description="Helical" evidence="1">
    <location>
        <begin position="401"/>
        <end position="421"/>
    </location>
</feature>
<dbReference type="HOGENOM" id="CLU_051325_0_0_3"/>
<dbReference type="STRING" id="118168.MC7420_6609"/>
<feature type="transmembrane region" description="Helical" evidence="1">
    <location>
        <begin position="84"/>
        <end position="109"/>
    </location>
</feature>
<feature type="transmembrane region" description="Helical" evidence="1">
    <location>
        <begin position="312"/>
        <end position="329"/>
    </location>
</feature>
<organism evidence="2 3">
    <name type="scientific">Coleofasciculus chthonoplastes PCC 7420</name>
    <dbReference type="NCBI Taxonomy" id="118168"/>
    <lineage>
        <taxon>Bacteria</taxon>
        <taxon>Bacillati</taxon>
        <taxon>Cyanobacteriota</taxon>
        <taxon>Cyanophyceae</taxon>
        <taxon>Coleofasciculales</taxon>
        <taxon>Coleofasciculaceae</taxon>
        <taxon>Coleofasciculus</taxon>
    </lineage>
</organism>
<feature type="transmembrane region" description="Helical" evidence="1">
    <location>
        <begin position="12"/>
        <end position="32"/>
    </location>
</feature>
<dbReference type="RefSeq" id="WP_006106106.1">
    <property type="nucleotide sequence ID" value="NZ_DS989877.1"/>
</dbReference>
<feature type="transmembrane region" description="Helical" evidence="1">
    <location>
        <begin position="214"/>
        <end position="239"/>
    </location>
</feature>
<keyword evidence="1" id="KW-0472">Membrane</keyword>
<evidence type="ECO:0000313" key="2">
    <source>
        <dbReference type="EMBL" id="EDX71009.1"/>
    </source>
</evidence>
<evidence type="ECO:0000256" key="1">
    <source>
        <dbReference type="SAM" id="Phobius"/>
    </source>
</evidence>
<dbReference type="EMBL" id="DS989877">
    <property type="protein sequence ID" value="EDX71009.1"/>
    <property type="molecule type" value="Genomic_DNA"/>
</dbReference>
<gene>
    <name evidence="2" type="ORF">MC7420_6609</name>
</gene>
<evidence type="ECO:0000313" key="3">
    <source>
        <dbReference type="Proteomes" id="UP000003835"/>
    </source>
</evidence>
<feature type="transmembrane region" description="Helical" evidence="1">
    <location>
        <begin position="335"/>
        <end position="356"/>
    </location>
</feature>
<feature type="transmembrane region" description="Helical" evidence="1">
    <location>
        <begin position="368"/>
        <end position="389"/>
    </location>
</feature>
<keyword evidence="1" id="KW-1133">Transmembrane helix</keyword>
<dbReference type="eggNOG" id="COG0591">
    <property type="taxonomic scope" value="Bacteria"/>
</dbReference>
<accession>B4W486</accession>
<feature type="transmembrane region" description="Helical" evidence="1">
    <location>
        <begin position="270"/>
        <end position="291"/>
    </location>
</feature>
<name>B4W486_9CYAN</name>
<sequence length="434" mass="46544">MNHTETRQLGFFSLAALLVSAHYGLGFVLGTAEKALTLGWAGSLYPISIALGTLILLVFARFYWRSVEPIWTLLGNRYGYTVKVLVGIMSWLSLIGIFAVQIIAGAFILKVLDLPVQPSMLGLALVFLLSSILPIEKASWLFRGLLGFNILALLYAIAKLHAVPLYLHAPMDFIPALHQMSPPALIGISLSTVLLVLIDMKYHQFVVQAKNMRSLYLGCVLAAILFLFLALLPSAVVIASQTAGILPTDIDGKAIIPWILLWLGGGANHLGGQLLILSLIVPALGVGSSILRVQTKVVLDFELISDSQPNRLLVVIINTGLGLAVALKGGSIISLIILFYAVYVATVWVPFAAYLVDETGGYTFASSSVRLALIISGFSAVAMLILTLIKPGAAFFNSAELSIIMLGMGFGCLGLGVGEIIEKYLPISPIKEEL</sequence>
<feature type="transmembrane region" description="Helical" evidence="1">
    <location>
        <begin position="115"/>
        <end position="133"/>
    </location>
</feature>
<protein>
    <submittedName>
        <fullName evidence="2">Uncharacterized protein</fullName>
    </submittedName>
</protein>
<keyword evidence="1" id="KW-0812">Transmembrane</keyword>
<reference evidence="2 3" key="1">
    <citation type="submission" date="2008-07" db="EMBL/GenBank/DDBJ databases">
        <authorList>
            <person name="Tandeau de Marsac N."/>
            <person name="Ferriera S."/>
            <person name="Johnson J."/>
            <person name="Kravitz S."/>
            <person name="Beeson K."/>
            <person name="Sutton G."/>
            <person name="Rogers Y.-H."/>
            <person name="Friedman R."/>
            <person name="Frazier M."/>
            <person name="Venter J.C."/>
        </authorList>
    </citation>
    <scope>NUCLEOTIDE SEQUENCE [LARGE SCALE GENOMIC DNA]</scope>
    <source>
        <strain evidence="2 3">PCC 7420</strain>
    </source>
</reference>
<keyword evidence="3" id="KW-1185">Reference proteome</keyword>
<dbReference type="OrthoDB" id="449179at2"/>
<feature type="transmembrane region" description="Helical" evidence="1">
    <location>
        <begin position="140"/>
        <end position="162"/>
    </location>
</feature>
<feature type="transmembrane region" description="Helical" evidence="1">
    <location>
        <begin position="44"/>
        <end position="64"/>
    </location>
</feature>
<proteinExistence type="predicted"/>
<dbReference type="AlphaFoldDB" id="B4W486"/>
<feature type="transmembrane region" description="Helical" evidence="1">
    <location>
        <begin position="182"/>
        <end position="202"/>
    </location>
</feature>